<dbReference type="Proteomes" id="UP000760860">
    <property type="component" value="Unassembled WGS sequence"/>
</dbReference>
<protein>
    <submittedName>
        <fullName evidence="1">Uncharacterized protein</fullName>
    </submittedName>
</protein>
<name>A0A8T1GU57_9STRA</name>
<dbReference type="EMBL" id="RCMV01002989">
    <property type="protein sequence ID" value="KAG3200404.1"/>
    <property type="molecule type" value="Genomic_DNA"/>
</dbReference>
<comment type="caution">
    <text evidence="1">The sequence shown here is derived from an EMBL/GenBank/DDBJ whole genome shotgun (WGS) entry which is preliminary data.</text>
</comment>
<gene>
    <name evidence="1" type="ORF">PC129_g23855</name>
</gene>
<dbReference type="AlphaFoldDB" id="A0A8T1GU57"/>
<feature type="non-terminal residue" evidence="1">
    <location>
        <position position="1"/>
    </location>
</feature>
<evidence type="ECO:0000313" key="2">
    <source>
        <dbReference type="Proteomes" id="UP000760860"/>
    </source>
</evidence>
<organism evidence="1 2">
    <name type="scientific">Phytophthora cactorum</name>
    <dbReference type="NCBI Taxonomy" id="29920"/>
    <lineage>
        <taxon>Eukaryota</taxon>
        <taxon>Sar</taxon>
        <taxon>Stramenopiles</taxon>
        <taxon>Oomycota</taxon>
        <taxon>Peronosporomycetes</taxon>
        <taxon>Peronosporales</taxon>
        <taxon>Peronosporaceae</taxon>
        <taxon>Phytophthora</taxon>
    </lineage>
</organism>
<reference evidence="1" key="1">
    <citation type="submission" date="2018-05" db="EMBL/GenBank/DDBJ databases">
        <title>Effector identification in a new, highly contiguous assembly of the strawberry crown rot pathogen Phytophthora cactorum.</title>
        <authorList>
            <person name="Armitage A.D."/>
            <person name="Nellist C.F."/>
            <person name="Bates H."/>
            <person name="Vickerstaff R.J."/>
            <person name="Harrison R.J."/>
        </authorList>
    </citation>
    <scope>NUCLEOTIDE SEQUENCE</scope>
    <source>
        <strain evidence="1">P421</strain>
    </source>
</reference>
<accession>A0A8T1GU57</accession>
<sequence length="50" mass="5653">AATGVNALVDDQVFAKKKPTQDPSPSRFELDQKLVMGFLEQRALRIYKQC</sequence>
<proteinExistence type="predicted"/>
<evidence type="ECO:0000313" key="1">
    <source>
        <dbReference type="EMBL" id="KAG3200404.1"/>
    </source>
</evidence>